<protein>
    <recommendedName>
        <fullName evidence="5">AP-5 complex subunit mu-1</fullName>
    </recommendedName>
    <alternativeName>
        <fullName evidence="9">Adaptor-related protein complex 5 subunit mu-1</fullName>
    </alternativeName>
</protein>
<keyword evidence="8" id="KW-0472">Membrane</keyword>
<name>A0ABU7ATT1_9TELE</name>
<dbReference type="PANTHER" id="PTHR16082:SF2">
    <property type="entry name" value="AP-5 COMPLEX SUBUNIT MU-1"/>
    <property type="match status" value="1"/>
</dbReference>
<evidence type="ECO:0000256" key="2">
    <source>
        <dbReference type="ARBA" id="ARBA00004630"/>
    </source>
</evidence>
<keyword evidence="12" id="KW-1185">Reference proteome</keyword>
<dbReference type="InterPro" id="IPR028565">
    <property type="entry name" value="MHD"/>
</dbReference>
<evidence type="ECO:0000256" key="5">
    <source>
        <dbReference type="ARBA" id="ARBA00021851"/>
    </source>
</evidence>
<gene>
    <name evidence="11" type="ORF">ATANTOWER_019487</name>
</gene>
<dbReference type="Proteomes" id="UP001345963">
    <property type="component" value="Unassembled WGS sequence"/>
</dbReference>
<comment type="subunit">
    <text evidence="4">Probably part of the adaptor protein complex 5 (AP-5) a tetramer composed of AP5B1, AP5M1, AP5S1 and AP5Z1.</text>
</comment>
<dbReference type="InterPro" id="IPR039591">
    <property type="entry name" value="AP5M1"/>
</dbReference>
<evidence type="ECO:0000256" key="3">
    <source>
        <dbReference type="ARBA" id="ARBA00005324"/>
    </source>
</evidence>
<keyword evidence="6" id="KW-0813">Transport</keyword>
<dbReference type="Gene3D" id="2.60.40.1170">
    <property type="entry name" value="Mu homology domain, subdomain B"/>
    <property type="match status" value="2"/>
</dbReference>
<dbReference type="CDD" id="cd09256">
    <property type="entry name" value="AP_MuD_MHD"/>
    <property type="match status" value="1"/>
</dbReference>
<evidence type="ECO:0000313" key="12">
    <source>
        <dbReference type="Proteomes" id="UP001345963"/>
    </source>
</evidence>
<feature type="domain" description="MHD" evidence="10">
    <location>
        <begin position="207"/>
        <end position="474"/>
    </location>
</feature>
<accession>A0ABU7ATT1</accession>
<evidence type="ECO:0000256" key="7">
    <source>
        <dbReference type="ARBA" id="ARBA00022927"/>
    </source>
</evidence>
<dbReference type="EMBL" id="JAHUTI010029912">
    <property type="protein sequence ID" value="MED6241557.1"/>
    <property type="molecule type" value="Genomic_DNA"/>
</dbReference>
<dbReference type="PROSITE" id="PS51072">
    <property type="entry name" value="MHD"/>
    <property type="match status" value="1"/>
</dbReference>
<evidence type="ECO:0000256" key="9">
    <source>
        <dbReference type="ARBA" id="ARBA00030827"/>
    </source>
</evidence>
<proteinExistence type="inferred from homology"/>
<sequence length="546" mass="59606">MSLRALWIISNEKGQKASIRFSKRFSTVEHRARNLAGSSYVAVPEDSDFLQLLLTELGLSNSDKSYVADRDDCLYRPRSPAVELRLNGKGTLWPVLVLSQGPLILACLPLVDILSEPRPPLANLLSVSQGVTLLAGLQTFLLGSGVKLDSEGLASRVATLPSLLLQVCPLGTPFDTPLAGTPTASTVPTSTVTHKQPAWKTGVYRGRATVNVAVVETVRSMQYGNQSRQDLWDVYGTVTCKCEVEGALPNVTVTLSLPPNGSPLQDILVHPCVTSLDSSILTASSVDNADGSAFSGPYKFPFSPPLEPFRLCSYTSQVPVPPILGSYQLKEEENNLRVSVSLKLHESVRNSFEYCEAHLPFFNRNQMGVVDVKVSSGQVDVSKEKNLLVWGLGQKFPKSREVTLDGKISFTGSSLGPSDPLCTGLTAYIKLYLKVPDTTLSGCCVDQHSVQVYSSAKPRIVTSRELQSKEYFIWNSTGSAPVSSGQPDYLCRFKKSCWDVILLCLKTRLLVPQRHQVFDEATDSVRVCVAEDPGMQTDRQHDGCFT</sequence>
<dbReference type="SUPFAM" id="SSF49447">
    <property type="entry name" value="Second domain of Mu2 adaptin subunit (ap50) of ap2 adaptor"/>
    <property type="match status" value="1"/>
</dbReference>
<evidence type="ECO:0000256" key="8">
    <source>
        <dbReference type="ARBA" id="ARBA00023136"/>
    </source>
</evidence>
<evidence type="ECO:0000256" key="1">
    <source>
        <dbReference type="ARBA" id="ARBA00004492"/>
    </source>
</evidence>
<dbReference type="PANTHER" id="PTHR16082">
    <property type="entry name" value="AP-5 COMPLEX SUBUNIT MU-1"/>
    <property type="match status" value="1"/>
</dbReference>
<evidence type="ECO:0000256" key="6">
    <source>
        <dbReference type="ARBA" id="ARBA00022448"/>
    </source>
</evidence>
<comment type="subcellular location">
    <subcellularLocation>
        <location evidence="1">Late endosome membrane</location>
        <topology evidence="1">Peripheral membrane protein</topology>
        <orientation evidence="1">Cytoplasmic side</orientation>
    </subcellularLocation>
    <subcellularLocation>
        <location evidence="2">Lysosome membrane</location>
        <topology evidence="2">Peripheral membrane protein</topology>
        <orientation evidence="2">Cytoplasmic side</orientation>
    </subcellularLocation>
</comment>
<evidence type="ECO:0000256" key="4">
    <source>
        <dbReference type="ARBA" id="ARBA00011174"/>
    </source>
</evidence>
<dbReference type="InterPro" id="IPR036168">
    <property type="entry name" value="AP2_Mu_C_sf"/>
</dbReference>
<evidence type="ECO:0000313" key="11">
    <source>
        <dbReference type="EMBL" id="MED6241557.1"/>
    </source>
</evidence>
<keyword evidence="7" id="KW-0653">Protein transport</keyword>
<evidence type="ECO:0000259" key="10">
    <source>
        <dbReference type="PROSITE" id="PS51072"/>
    </source>
</evidence>
<dbReference type="Pfam" id="PF00928">
    <property type="entry name" value="Adap_comp_sub"/>
    <property type="match status" value="1"/>
</dbReference>
<comment type="similarity">
    <text evidence="3">Belongs to the adaptor complexes medium subunit family.</text>
</comment>
<organism evidence="11 12">
    <name type="scientific">Ataeniobius toweri</name>
    <dbReference type="NCBI Taxonomy" id="208326"/>
    <lineage>
        <taxon>Eukaryota</taxon>
        <taxon>Metazoa</taxon>
        <taxon>Chordata</taxon>
        <taxon>Craniata</taxon>
        <taxon>Vertebrata</taxon>
        <taxon>Euteleostomi</taxon>
        <taxon>Actinopterygii</taxon>
        <taxon>Neopterygii</taxon>
        <taxon>Teleostei</taxon>
        <taxon>Neoteleostei</taxon>
        <taxon>Acanthomorphata</taxon>
        <taxon>Ovalentaria</taxon>
        <taxon>Atherinomorphae</taxon>
        <taxon>Cyprinodontiformes</taxon>
        <taxon>Goodeidae</taxon>
        <taxon>Ataeniobius</taxon>
    </lineage>
</organism>
<comment type="caution">
    <text evidence="11">The sequence shown here is derived from an EMBL/GenBank/DDBJ whole genome shotgun (WGS) entry which is preliminary data.</text>
</comment>
<reference evidence="11 12" key="1">
    <citation type="submission" date="2021-07" db="EMBL/GenBank/DDBJ databases">
        <authorList>
            <person name="Palmer J.M."/>
        </authorList>
    </citation>
    <scope>NUCLEOTIDE SEQUENCE [LARGE SCALE GENOMIC DNA]</scope>
    <source>
        <strain evidence="11 12">AT_MEX2019</strain>
        <tissue evidence="11">Muscle</tissue>
    </source>
</reference>